<dbReference type="Proteomes" id="UP000318590">
    <property type="component" value="Unassembled WGS sequence"/>
</dbReference>
<dbReference type="EMBL" id="VFSV01000017">
    <property type="protein sequence ID" value="TRD19041.1"/>
    <property type="molecule type" value="Genomic_DNA"/>
</dbReference>
<protein>
    <submittedName>
        <fullName evidence="1">Uncharacterized protein</fullName>
    </submittedName>
</protein>
<name>A0A547PY00_9RHOB</name>
<accession>A0A547PY00</accession>
<evidence type="ECO:0000313" key="1">
    <source>
        <dbReference type="EMBL" id="TRD19041.1"/>
    </source>
</evidence>
<comment type="caution">
    <text evidence="1">The sequence shown here is derived from an EMBL/GenBank/DDBJ whole genome shotgun (WGS) entry which is preliminary data.</text>
</comment>
<evidence type="ECO:0000313" key="2">
    <source>
        <dbReference type="Proteomes" id="UP000318590"/>
    </source>
</evidence>
<reference evidence="1 2" key="1">
    <citation type="submission" date="2019-06" db="EMBL/GenBank/DDBJ databases">
        <title>Paenimaribius caenipelagi gen. nov., sp. nov., isolated from a tidal flat.</title>
        <authorList>
            <person name="Yoon J.-H."/>
        </authorList>
    </citation>
    <scope>NUCLEOTIDE SEQUENCE [LARGE SCALE GENOMIC DNA]</scope>
    <source>
        <strain evidence="1 2">JBTF-M29</strain>
    </source>
</reference>
<dbReference type="AlphaFoldDB" id="A0A547PY00"/>
<keyword evidence="2" id="KW-1185">Reference proteome</keyword>
<dbReference type="RefSeq" id="WP_142834885.1">
    <property type="nucleotide sequence ID" value="NZ_VFSV01000017.1"/>
</dbReference>
<sequence length="106" mass="11543">MTEHLKPLQDLSNIISHVEKSETDFGECAGLFAAAEALCAKLEKVILESHNDDPYAGGKLLGVRLYLGAALGFGTDTGHDSTRNLEIARQDLRVLCNVLNRSRESC</sequence>
<gene>
    <name evidence="1" type="ORF">FEV53_11155</name>
</gene>
<organism evidence="1 2">
    <name type="scientific">Palleronia caenipelagi</name>
    <dbReference type="NCBI Taxonomy" id="2489174"/>
    <lineage>
        <taxon>Bacteria</taxon>
        <taxon>Pseudomonadati</taxon>
        <taxon>Pseudomonadota</taxon>
        <taxon>Alphaproteobacteria</taxon>
        <taxon>Rhodobacterales</taxon>
        <taxon>Roseobacteraceae</taxon>
        <taxon>Palleronia</taxon>
    </lineage>
</organism>
<proteinExistence type="predicted"/>